<evidence type="ECO:0000259" key="4">
    <source>
        <dbReference type="PROSITE" id="PS51995"/>
    </source>
</evidence>
<proteinExistence type="predicted"/>
<comment type="subcellular location">
    <subcellularLocation>
        <location evidence="1">Secreted</location>
    </subcellularLocation>
</comment>
<dbReference type="EMBL" id="JBBMEJ010000003">
    <property type="protein sequence ID" value="MEQ2370101.1"/>
    <property type="molecule type" value="Genomic_DNA"/>
</dbReference>
<dbReference type="PROSITE" id="PS51995">
    <property type="entry name" value="ATLF"/>
    <property type="match status" value="1"/>
</dbReference>
<evidence type="ECO:0000313" key="5">
    <source>
        <dbReference type="EMBL" id="MEQ2370101.1"/>
    </source>
</evidence>
<dbReference type="Proteomes" id="UP001473063">
    <property type="component" value="Unassembled WGS sequence"/>
</dbReference>
<comment type="caution">
    <text evidence="5">The sequence shown here is derived from an EMBL/GenBank/DDBJ whole genome shotgun (WGS) entry which is preliminary data.</text>
</comment>
<feature type="signal peptide" evidence="3">
    <location>
        <begin position="1"/>
        <end position="32"/>
    </location>
</feature>
<dbReference type="InterPro" id="IPR024079">
    <property type="entry name" value="MetalloPept_cat_dom_sf"/>
</dbReference>
<organism evidence="5 6">
    <name type="scientific">Blautia aquisgranensis</name>
    <dbReference type="NCBI Taxonomy" id="3133153"/>
    <lineage>
        <taxon>Bacteria</taxon>
        <taxon>Bacillati</taxon>
        <taxon>Bacillota</taxon>
        <taxon>Clostridia</taxon>
        <taxon>Lachnospirales</taxon>
        <taxon>Lachnospiraceae</taxon>
        <taxon>Blautia</taxon>
    </lineage>
</organism>
<dbReference type="Pfam" id="PF07737">
    <property type="entry name" value="ATLF"/>
    <property type="match status" value="1"/>
</dbReference>
<reference evidence="5 6" key="1">
    <citation type="submission" date="2024-03" db="EMBL/GenBank/DDBJ databases">
        <title>Human intestinal bacterial collection.</title>
        <authorList>
            <person name="Pauvert C."/>
            <person name="Hitch T.C.A."/>
            <person name="Clavel T."/>
        </authorList>
    </citation>
    <scope>NUCLEOTIDE SEQUENCE [LARGE SCALE GENOMIC DNA]</scope>
    <source>
        <strain evidence="5 6">CLA-JM-H16</strain>
    </source>
</reference>
<evidence type="ECO:0000256" key="3">
    <source>
        <dbReference type="SAM" id="SignalP"/>
    </source>
</evidence>
<dbReference type="InterPro" id="IPR047568">
    <property type="entry name" value="ATLF-like_dom"/>
</dbReference>
<evidence type="ECO:0000256" key="2">
    <source>
        <dbReference type="ARBA" id="ARBA00022525"/>
    </source>
</evidence>
<feature type="domain" description="ATLF-like" evidence="4">
    <location>
        <begin position="70"/>
        <end position="308"/>
    </location>
</feature>
<protein>
    <recommendedName>
        <fullName evidence="4">ATLF-like domain-containing protein</fullName>
    </recommendedName>
</protein>
<keyword evidence="3" id="KW-0732">Signal</keyword>
<keyword evidence="2" id="KW-0964">Secreted</keyword>
<evidence type="ECO:0000313" key="6">
    <source>
        <dbReference type="Proteomes" id="UP001473063"/>
    </source>
</evidence>
<gene>
    <name evidence="5" type="ORF">WMO28_03930</name>
</gene>
<dbReference type="RefSeq" id="WP_349056136.1">
    <property type="nucleotide sequence ID" value="NZ_JBBMEJ010000003.1"/>
</dbReference>
<dbReference type="CDD" id="cd20184">
    <property type="entry name" value="M34_peptidase_like"/>
    <property type="match status" value="1"/>
</dbReference>
<name>A0ABV1BEI7_9FIRM</name>
<dbReference type="Gene3D" id="3.40.390.10">
    <property type="entry name" value="Collagenase (Catalytic Domain)"/>
    <property type="match status" value="1"/>
</dbReference>
<accession>A0ABV1BEI7</accession>
<feature type="chain" id="PRO_5047064732" description="ATLF-like domain-containing protein" evidence="3">
    <location>
        <begin position="33"/>
        <end position="327"/>
    </location>
</feature>
<dbReference type="SUPFAM" id="SSF55486">
    <property type="entry name" value="Metalloproteases ('zincins'), catalytic domain"/>
    <property type="match status" value="1"/>
</dbReference>
<evidence type="ECO:0000256" key="1">
    <source>
        <dbReference type="ARBA" id="ARBA00004613"/>
    </source>
</evidence>
<keyword evidence="6" id="KW-1185">Reference proteome</keyword>
<dbReference type="InterPro" id="IPR014781">
    <property type="entry name" value="Anthrax_toxin_lethal/edema_N/C"/>
</dbReference>
<sequence length="327" mass="35923">MKKMNLINFLKKKKIAAGCVAAAALITAGSFAMVWQDSQVPELPNYTDPVVEQTITDDDTPLAAKPKVTTKTTKRTKTTKKNIKLNKAATKTYTKNLPTTKKVSSKTTKKNQTTTVKTQTMVQTATSQKYTKKSKNVVQTQKVVTTVTTTTTVAAAQATSAKTTATSANAKKEKYTVSNVASIAPKMNSKVLNAYTKMGFTVTVDPSVSYAGYFDARTRSITLQKQDDTIYHELGHYLAFIAGNVDRSSSFAAVYNSEKSKFTGVRKAYATQNASEYFAESVLNYVENPTALKKERPKTYEAVVNALAKVTDTQVNKIMTVYKVIWK</sequence>